<name>A0A8I6X1V9_HORVV</name>
<dbReference type="KEGG" id="hvg:123439203"/>
<evidence type="ECO:0000256" key="4">
    <source>
        <dbReference type="ARBA" id="ARBA00023157"/>
    </source>
</evidence>
<dbReference type="OrthoDB" id="757405at2759"/>
<evidence type="ECO:0000256" key="5">
    <source>
        <dbReference type="RuleBase" id="RU003856"/>
    </source>
</evidence>
<dbReference type="PANTHER" id="PTHR33479">
    <property type="entry name" value="BOWMAN-BIRK TYPE BRAN TRYPSIN INHIBITOR"/>
    <property type="match status" value="1"/>
</dbReference>
<dbReference type="Proteomes" id="UP000011116">
    <property type="component" value="Chromosome 3H"/>
</dbReference>
<feature type="chain" id="PRO_5035216918" description="Bowman-Birk serine protease inhibitors family domain-containing protein" evidence="6">
    <location>
        <begin position="19"/>
        <end position="127"/>
    </location>
</feature>
<evidence type="ECO:0000256" key="2">
    <source>
        <dbReference type="ARBA" id="ARBA00022690"/>
    </source>
</evidence>
<dbReference type="GeneID" id="123439203"/>
<dbReference type="GO" id="GO:0004867">
    <property type="term" value="F:serine-type endopeptidase inhibitor activity"/>
    <property type="evidence" value="ECO:0007669"/>
    <property type="project" value="UniProtKB-KW"/>
</dbReference>
<keyword evidence="6" id="KW-0732">Signal</keyword>
<reference evidence="8" key="3">
    <citation type="submission" date="2022-01" db="UniProtKB">
        <authorList>
            <consortium name="EnsemblPlants"/>
        </authorList>
    </citation>
    <scope>IDENTIFICATION</scope>
    <source>
        <strain evidence="8">subsp. vulgare</strain>
    </source>
</reference>
<keyword evidence="3 5" id="KW-0722">Serine protease inhibitor</keyword>
<evidence type="ECO:0000313" key="8">
    <source>
        <dbReference type="EnsemblPlants" id="HORVU.MOREX.r3.3HG0222540.1"/>
    </source>
</evidence>
<keyword evidence="4" id="KW-1015">Disulfide bond</keyword>
<dbReference type="Gene3D" id="2.10.69.10">
    <property type="entry name" value="Cysteine Protease (Bromelain) Inhibitor, subunit H"/>
    <property type="match status" value="1"/>
</dbReference>
<evidence type="ECO:0000259" key="7">
    <source>
        <dbReference type="SMART" id="SM00269"/>
    </source>
</evidence>
<dbReference type="CDD" id="cd00023">
    <property type="entry name" value="BBI"/>
    <property type="match status" value="1"/>
</dbReference>
<dbReference type="Gramene" id="HORVU.MOREX.r2.3HG0185000.1">
    <property type="protein sequence ID" value="HORVU.MOREX.r2.3HG0185000.1"/>
    <property type="gene ID" value="HORVU.MOREX.r2.3HG0185000"/>
</dbReference>
<dbReference type="Gramene" id="HORVU.MOREX.r3.3HG0222540.1">
    <property type="protein sequence ID" value="HORVU.MOREX.r3.3HG0222540.1"/>
    <property type="gene ID" value="HORVU.MOREX.r3.3HG0222540"/>
</dbReference>
<gene>
    <name evidence="8" type="primary">LOC123439203</name>
</gene>
<evidence type="ECO:0000256" key="6">
    <source>
        <dbReference type="SAM" id="SignalP"/>
    </source>
</evidence>
<dbReference type="InterPro" id="IPR035995">
    <property type="entry name" value="Bowman-Birk_prot_inh"/>
</dbReference>
<comment type="similarity">
    <text evidence="1 5">Belongs to the Bowman-Birk serine protease inhibitor family.</text>
</comment>
<evidence type="ECO:0000256" key="3">
    <source>
        <dbReference type="ARBA" id="ARBA00022900"/>
    </source>
</evidence>
<dbReference type="SUPFAM" id="SSF57247">
    <property type="entry name" value="Bowman-Birk inhibitor, BBI"/>
    <property type="match status" value="1"/>
</dbReference>
<dbReference type="RefSeq" id="XP_044971878.1">
    <property type="nucleotide sequence ID" value="XM_045115943.1"/>
</dbReference>
<accession>A0A8I6X1V9</accession>
<dbReference type="AlphaFoldDB" id="A0A8I6X1V9"/>
<reference evidence="8" key="2">
    <citation type="submission" date="2020-10" db="EMBL/GenBank/DDBJ databases">
        <authorList>
            <person name="Scholz U."/>
            <person name="Mascher M."/>
            <person name="Fiebig A."/>
        </authorList>
    </citation>
    <scope>NUCLEOTIDE SEQUENCE [LARGE SCALE GENOMIC DNA]</scope>
    <source>
        <strain evidence="8">cv. Morex</strain>
    </source>
</reference>
<feature type="signal peptide" evidence="6">
    <location>
        <begin position="1"/>
        <end position="18"/>
    </location>
</feature>
<feature type="domain" description="Bowman-Birk serine protease inhibitors family" evidence="7">
    <location>
        <begin position="70"/>
        <end position="124"/>
    </location>
</feature>
<dbReference type="EnsemblPlants" id="HORVU.MOREX.r3.3HG0222540.1">
    <property type="protein sequence ID" value="HORVU.MOREX.r3.3HG0222540.1"/>
    <property type="gene ID" value="HORVU.MOREX.r3.3HG0222540"/>
</dbReference>
<evidence type="ECO:0000256" key="1">
    <source>
        <dbReference type="ARBA" id="ARBA00008506"/>
    </source>
</evidence>
<sequence>MKICIAAVLLVLSLEALAAGRLSALTPGAEVPPRGTHPPDVGHQETAAAEMGVGEEASVAGTEKPRPWRCCDLHRCTRSSPPTCTCQDKVKRCAITCADCQKDESDSSRYVCGDQYFGWPGPHCTKV</sequence>
<protein>
    <recommendedName>
        <fullName evidence="7">Bowman-Birk serine protease inhibitors family domain-containing protein</fullName>
    </recommendedName>
</protein>
<dbReference type="Pfam" id="PF00228">
    <property type="entry name" value="Bowman-Birk_leg"/>
    <property type="match status" value="1"/>
</dbReference>
<dbReference type="InterPro" id="IPR000877">
    <property type="entry name" value="Prot_inh_BBI"/>
</dbReference>
<keyword evidence="2 5" id="KW-0646">Protease inhibitor</keyword>
<proteinExistence type="inferred from homology"/>
<evidence type="ECO:0000313" key="9">
    <source>
        <dbReference type="Proteomes" id="UP000011116"/>
    </source>
</evidence>
<dbReference type="PANTHER" id="PTHR33479:SF22">
    <property type="entry name" value="BOWMAN-BIRK TYPE BRAN TRYPSIN INHIBITOR"/>
    <property type="match status" value="1"/>
</dbReference>
<dbReference type="GO" id="GO:0005576">
    <property type="term" value="C:extracellular region"/>
    <property type="evidence" value="ECO:0007669"/>
    <property type="project" value="InterPro"/>
</dbReference>
<keyword evidence="9" id="KW-1185">Reference proteome</keyword>
<organism evidence="8 9">
    <name type="scientific">Hordeum vulgare subsp. vulgare</name>
    <name type="common">Domesticated barley</name>
    <dbReference type="NCBI Taxonomy" id="112509"/>
    <lineage>
        <taxon>Eukaryota</taxon>
        <taxon>Viridiplantae</taxon>
        <taxon>Streptophyta</taxon>
        <taxon>Embryophyta</taxon>
        <taxon>Tracheophyta</taxon>
        <taxon>Spermatophyta</taxon>
        <taxon>Magnoliopsida</taxon>
        <taxon>Liliopsida</taxon>
        <taxon>Poales</taxon>
        <taxon>Poaceae</taxon>
        <taxon>BOP clade</taxon>
        <taxon>Pooideae</taxon>
        <taxon>Triticodae</taxon>
        <taxon>Triticeae</taxon>
        <taxon>Hordeinae</taxon>
        <taxon>Hordeum</taxon>
    </lineage>
</organism>
<dbReference type="SMART" id="SM00269">
    <property type="entry name" value="BowB"/>
    <property type="match status" value="1"/>
</dbReference>
<dbReference type="SMR" id="A0A8I6X1V9"/>
<reference evidence="9" key="1">
    <citation type="journal article" date="2012" name="Nature">
        <title>A physical, genetic and functional sequence assembly of the barley genome.</title>
        <authorList>
            <consortium name="The International Barley Genome Sequencing Consortium"/>
            <person name="Mayer K.F."/>
            <person name="Waugh R."/>
            <person name="Brown J.W."/>
            <person name="Schulman A."/>
            <person name="Langridge P."/>
            <person name="Platzer M."/>
            <person name="Fincher G.B."/>
            <person name="Muehlbauer G.J."/>
            <person name="Sato K."/>
            <person name="Close T.J."/>
            <person name="Wise R.P."/>
            <person name="Stein N."/>
        </authorList>
    </citation>
    <scope>NUCLEOTIDE SEQUENCE [LARGE SCALE GENOMIC DNA]</scope>
    <source>
        <strain evidence="9">cv. Morex</strain>
    </source>
</reference>